<evidence type="ECO:0000313" key="1">
    <source>
        <dbReference type="EMBL" id="AWB47121.1"/>
    </source>
</evidence>
<sequence>MPAPAFRCGIKASAIRFGKPQPPFPCNLRAHATDSFGTPVEPLGPFPIEYRRIWSPKAFVSKE</sequence>
<gene>
    <name evidence="1" type="ORF">HYN69_00070</name>
</gene>
<accession>A0A2S0UH43</accession>
<dbReference type="KEGG" id="geh:HYN69_00070"/>
<evidence type="ECO:0000313" key="2">
    <source>
        <dbReference type="Proteomes" id="UP000244496"/>
    </source>
</evidence>
<protein>
    <submittedName>
        <fullName evidence="1">Uncharacterized protein</fullName>
    </submittedName>
</protein>
<reference evidence="1 2" key="1">
    <citation type="submission" date="2018-04" db="EMBL/GenBank/DDBJ databases">
        <title>Genome sequencing of Gemmobacter.</title>
        <authorList>
            <person name="Yi H."/>
            <person name="Baek M.-G."/>
        </authorList>
    </citation>
    <scope>NUCLEOTIDE SEQUENCE [LARGE SCALE GENOMIC DNA]</scope>
    <source>
        <strain evidence="1 2">HYN0069</strain>
    </source>
</reference>
<name>A0A2S0UH43_9RHOB</name>
<dbReference type="AlphaFoldDB" id="A0A2S0UH43"/>
<dbReference type="Proteomes" id="UP000244496">
    <property type="component" value="Chromosome"/>
</dbReference>
<proteinExistence type="predicted"/>
<organism evidence="1 2">
    <name type="scientific">Paragemmobacter aquarius</name>
    <dbReference type="NCBI Taxonomy" id="2169400"/>
    <lineage>
        <taxon>Bacteria</taxon>
        <taxon>Pseudomonadati</taxon>
        <taxon>Pseudomonadota</taxon>
        <taxon>Alphaproteobacteria</taxon>
        <taxon>Rhodobacterales</taxon>
        <taxon>Paracoccaceae</taxon>
        <taxon>Paragemmobacter</taxon>
    </lineage>
</organism>
<dbReference type="EMBL" id="CP028918">
    <property type="protein sequence ID" value="AWB47121.1"/>
    <property type="molecule type" value="Genomic_DNA"/>
</dbReference>
<keyword evidence="2" id="KW-1185">Reference proteome</keyword>